<evidence type="ECO:0000313" key="1">
    <source>
        <dbReference type="EMBL" id="GBP84719.1"/>
    </source>
</evidence>
<gene>
    <name evidence="1" type="ORF">EVAR_32345_1</name>
</gene>
<sequence>MFRTDRSVISHYCYLATRAPSFWIVARFTRSHAEDSPRNAVSQCHSAQCRKRRTVASDVNLSVVINWSSIHVIPSPVESRRRQAGLRDHFNLSRHNQAPIILTDQDARCGSVIDQIFSDIC</sequence>
<dbReference type="AlphaFoldDB" id="A0A4C1ZCQ6"/>
<evidence type="ECO:0000313" key="2">
    <source>
        <dbReference type="Proteomes" id="UP000299102"/>
    </source>
</evidence>
<accession>A0A4C1ZCQ6</accession>
<comment type="caution">
    <text evidence="1">The sequence shown here is derived from an EMBL/GenBank/DDBJ whole genome shotgun (WGS) entry which is preliminary data.</text>
</comment>
<dbReference type="EMBL" id="BGZK01001694">
    <property type="protein sequence ID" value="GBP84719.1"/>
    <property type="molecule type" value="Genomic_DNA"/>
</dbReference>
<reference evidence="1 2" key="1">
    <citation type="journal article" date="2019" name="Commun. Biol.">
        <title>The bagworm genome reveals a unique fibroin gene that provides high tensile strength.</title>
        <authorList>
            <person name="Kono N."/>
            <person name="Nakamura H."/>
            <person name="Ohtoshi R."/>
            <person name="Tomita M."/>
            <person name="Numata K."/>
            <person name="Arakawa K."/>
        </authorList>
    </citation>
    <scope>NUCLEOTIDE SEQUENCE [LARGE SCALE GENOMIC DNA]</scope>
</reference>
<keyword evidence="2" id="KW-1185">Reference proteome</keyword>
<organism evidence="1 2">
    <name type="scientific">Eumeta variegata</name>
    <name type="common">Bagworm moth</name>
    <name type="synonym">Eumeta japonica</name>
    <dbReference type="NCBI Taxonomy" id="151549"/>
    <lineage>
        <taxon>Eukaryota</taxon>
        <taxon>Metazoa</taxon>
        <taxon>Ecdysozoa</taxon>
        <taxon>Arthropoda</taxon>
        <taxon>Hexapoda</taxon>
        <taxon>Insecta</taxon>
        <taxon>Pterygota</taxon>
        <taxon>Neoptera</taxon>
        <taxon>Endopterygota</taxon>
        <taxon>Lepidoptera</taxon>
        <taxon>Glossata</taxon>
        <taxon>Ditrysia</taxon>
        <taxon>Tineoidea</taxon>
        <taxon>Psychidae</taxon>
        <taxon>Oiketicinae</taxon>
        <taxon>Eumeta</taxon>
    </lineage>
</organism>
<proteinExistence type="predicted"/>
<name>A0A4C1ZCQ6_EUMVA</name>
<dbReference type="Proteomes" id="UP000299102">
    <property type="component" value="Unassembled WGS sequence"/>
</dbReference>
<protein>
    <submittedName>
        <fullName evidence="1">Uncharacterized protein</fullName>
    </submittedName>
</protein>